<dbReference type="OrthoDB" id="4829882at2"/>
<evidence type="ECO:0000313" key="2">
    <source>
        <dbReference type="Proteomes" id="UP000321118"/>
    </source>
</evidence>
<dbReference type="EMBL" id="BJUB01000004">
    <property type="protein sequence ID" value="GEK21069.1"/>
    <property type="molecule type" value="Genomic_DNA"/>
</dbReference>
<proteinExistence type="predicted"/>
<evidence type="ECO:0000313" key="1">
    <source>
        <dbReference type="EMBL" id="GEK21069.1"/>
    </source>
</evidence>
<keyword evidence="2" id="KW-1185">Reference proteome</keyword>
<sequence length="479" mass="48307">MTALAVGTAAAVSVTLDTVALLPAVAITPSGLQLTTPWRAVTGATGARVASAVLTVDPVTHGSGRDVGTVSPGATGVQTLTVRPPDPAVPTRALTIPGLPAVLDANPALRVVVQQGGQPVVAVPPLPGNGQLLPAQLTGGSRSGAQVTVPDLLGTLTVSVALGSTLQDLVKQPFTHQDVRLRVAPMPVGVHVLGPDGDEQLAVPGPVRARITHDLAPALQRHLTAAVTAAPGGTAPITVRSDAQGEARLQLRVDGVVIERTLDGRLTVECDGAPTTVARPGPPPGRPPTRTVADVTITHHGAAIHPASDPVPAVDADTAGLAVRDAPVVRRIAAATLAGERVARVAVVGWPHGETDLALVVAGRSLTRTALPAADGRTPARVVWFDLGEPAAVEGPLELSLRATRGAFRWLAAPEPACRIAVATAPEGTHVTVGGTTVALTGAETHVPAAVLDGVDGWVVATDQLCAVALSGAVMEFAP</sequence>
<protein>
    <submittedName>
        <fullName evidence="1">Uncharacterized protein</fullName>
    </submittedName>
</protein>
<dbReference type="RefSeq" id="WP_146926841.1">
    <property type="nucleotide sequence ID" value="NZ_BJUB01000004.1"/>
</dbReference>
<reference evidence="1 2" key="1">
    <citation type="submission" date="2019-07" db="EMBL/GenBank/DDBJ databases">
        <title>Whole genome shotgun sequence of Cellulomonas xylanilytica NBRC 101102.</title>
        <authorList>
            <person name="Hosoyama A."/>
            <person name="Uohara A."/>
            <person name="Ohji S."/>
            <person name="Ichikawa N."/>
        </authorList>
    </citation>
    <scope>NUCLEOTIDE SEQUENCE [LARGE SCALE GENOMIC DNA]</scope>
    <source>
        <strain evidence="1 2">NBRC 101102</strain>
    </source>
</reference>
<dbReference type="Proteomes" id="UP000321118">
    <property type="component" value="Unassembled WGS sequence"/>
</dbReference>
<organism evidence="1 2">
    <name type="scientific">Cellulomonas xylanilytica</name>
    <dbReference type="NCBI Taxonomy" id="233583"/>
    <lineage>
        <taxon>Bacteria</taxon>
        <taxon>Bacillati</taxon>
        <taxon>Actinomycetota</taxon>
        <taxon>Actinomycetes</taxon>
        <taxon>Micrococcales</taxon>
        <taxon>Cellulomonadaceae</taxon>
        <taxon>Cellulomonas</taxon>
    </lineage>
</organism>
<gene>
    <name evidence="1" type="ORF">CXY01_15890</name>
</gene>
<dbReference type="AlphaFoldDB" id="A0A510V2H8"/>
<accession>A0A510V2H8</accession>
<comment type="caution">
    <text evidence="1">The sequence shown here is derived from an EMBL/GenBank/DDBJ whole genome shotgun (WGS) entry which is preliminary data.</text>
</comment>
<name>A0A510V2H8_9CELL</name>